<evidence type="ECO:0000256" key="1">
    <source>
        <dbReference type="ARBA" id="ARBA00005801"/>
    </source>
</evidence>
<feature type="domain" description="Prepilin type IV endopeptidase peptidase" evidence="4">
    <location>
        <begin position="112"/>
        <end position="218"/>
    </location>
</feature>
<dbReference type="PATRIC" id="fig|408015.6.peg.3686"/>
<keyword evidence="3" id="KW-0472">Membrane</keyword>
<feature type="transmembrane region" description="Helical" evidence="3">
    <location>
        <begin position="238"/>
        <end position="257"/>
    </location>
</feature>
<sequence>MWPARTLSRVHPLLILAAAAYGALTGPLLARPRYRLSVEPEEPWRSACPAGHPLPPAAQGGWLGTARCPHCPPATRRYGTGAGALTVWTALVCAALAAATGPHPELVVWLLAAPAVVLLAAVDLSVQRLPDPLTLPLAAALPVALGVAALSGSATGSWPRALLGGLVLGAVYFVLFLINPRGMGFGDVKLAVPLGVAMGWYGWDVIFFGTFTGFLCAAGYGLILIVARRATRKTAVPFGPFMALGALVALLLGALAAA</sequence>
<dbReference type="HOGENOM" id="CLU_057101_2_0_11"/>
<name>A0A0F7CPP5_9ACTN</name>
<feature type="transmembrane region" description="Helical" evidence="3">
    <location>
        <begin position="200"/>
        <end position="226"/>
    </location>
</feature>
<dbReference type="STRING" id="408015.SXIM_36370"/>
<evidence type="ECO:0000313" key="6">
    <source>
        <dbReference type="Proteomes" id="UP000034034"/>
    </source>
</evidence>
<feature type="transmembrane region" description="Helical" evidence="3">
    <location>
        <begin position="133"/>
        <end position="154"/>
    </location>
</feature>
<evidence type="ECO:0000313" key="5">
    <source>
        <dbReference type="EMBL" id="AKG45021.1"/>
    </source>
</evidence>
<keyword evidence="3" id="KW-1133">Transmembrane helix</keyword>
<dbReference type="InterPro" id="IPR000045">
    <property type="entry name" value="Prepilin_IV_endopep_pep"/>
</dbReference>
<feature type="transmembrane region" description="Helical" evidence="3">
    <location>
        <begin position="106"/>
        <end position="127"/>
    </location>
</feature>
<dbReference type="EMBL" id="CP009922">
    <property type="protein sequence ID" value="AKG45021.1"/>
    <property type="molecule type" value="Genomic_DNA"/>
</dbReference>
<keyword evidence="6" id="KW-1185">Reference proteome</keyword>
<feature type="transmembrane region" description="Helical" evidence="3">
    <location>
        <begin position="82"/>
        <end position="99"/>
    </location>
</feature>
<gene>
    <name evidence="5" type="ORF">SXIM_36370</name>
</gene>
<dbReference type="PANTHER" id="PTHR30487">
    <property type="entry name" value="TYPE 4 PREPILIN-LIKE PROTEINS LEADER PEPTIDE-PROCESSING ENZYME"/>
    <property type="match status" value="1"/>
</dbReference>
<feature type="transmembrane region" description="Helical" evidence="3">
    <location>
        <begin position="161"/>
        <end position="180"/>
    </location>
</feature>
<dbReference type="GO" id="GO:0005886">
    <property type="term" value="C:plasma membrane"/>
    <property type="evidence" value="ECO:0007669"/>
    <property type="project" value="TreeGrafter"/>
</dbReference>
<dbReference type="Proteomes" id="UP000034034">
    <property type="component" value="Chromosome"/>
</dbReference>
<dbReference type="AlphaFoldDB" id="A0A0F7CPP5"/>
<dbReference type="PRINTS" id="PR00864">
    <property type="entry name" value="PREPILNPTASE"/>
</dbReference>
<evidence type="ECO:0000259" key="4">
    <source>
        <dbReference type="Pfam" id="PF01478"/>
    </source>
</evidence>
<comment type="similarity">
    <text evidence="1 2">Belongs to the peptidase A24 family.</text>
</comment>
<dbReference type="GO" id="GO:0004190">
    <property type="term" value="F:aspartic-type endopeptidase activity"/>
    <property type="evidence" value="ECO:0007669"/>
    <property type="project" value="InterPro"/>
</dbReference>
<evidence type="ECO:0000256" key="2">
    <source>
        <dbReference type="RuleBase" id="RU003793"/>
    </source>
</evidence>
<proteinExistence type="inferred from homology"/>
<evidence type="ECO:0000256" key="3">
    <source>
        <dbReference type="SAM" id="Phobius"/>
    </source>
</evidence>
<protein>
    <submittedName>
        <fullName evidence="5">Peptidase A24A prepilin type IV</fullName>
    </submittedName>
</protein>
<keyword evidence="3" id="KW-0812">Transmembrane</keyword>
<dbReference type="GO" id="GO:0006465">
    <property type="term" value="P:signal peptide processing"/>
    <property type="evidence" value="ECO:0007669"/>
    <property type="project" value="TreeGrafter"/>
</dbReference>
<dbReference type="KEGG" id="sxi:SXIM_36370"/>
<dbReference type="PANTHER" id="PTHR30487:SF0">
    <property type="entry name" value="PREPILIN LEADER PEPTIDASE_N-METHYLTRANSFERASE-RELATED"/>
    <property type="match status" value="1"/>
</dbReference>
<organism evidence="5 6">
    <name type="scientific">Streptomyces xiamenensis</name>
    <dbReference type="NCBI Taxonomy" id="408015"/>
    <lineage>
        <taxon>Bacteria</taxon>
        <taxon>Bacillati</taxon>
        <taxon>Actinomycetota</taxon>
        <taxon>Actinomycetes</taxon>
        <taxon>Kitasatosporales</taxon>
        <taxon>Streptomycetaceae</taxon>
        <taxon>Streptomyces</taxon>
    </lineage>
</organism>
<dbReference type="InterPro" id="IPR014032">
    <property type="entry name" value="Peptidase_A24A_bac"/>
</dbReference>
<dbReference type="InterPro" id="IPR050882">
    <property type="entry name" value="Prepilin_peptidase/N-MTase"/>
</dbReference>
<accession>A0A0F7CPP5</accession>
<reference evidence="5" key="1">
    <citation type="submission" date="2019-08" db="EMBL/GenBank/DDBJ databases">
        <title>Complete genome sequence of a mangrove-derived Streptomyces xiamenensis.</title>
        <authorList>
            <person name="Xu J."/>
        </authorList>
    </citation>
    <scope>NUCLEOTIDE SEQUENCE</scope>
    <source>
        <strain evidence="5">318</strain>
    </source>
</reference>
<dbReference type="Gene3D" id="1.20.120.1220">
    <property type="match status" value="1"/>
</dbReference>
<dbReference type="Pfam" id="PF01478">
    <property type="entry name" value="Peptidase_A24"/>
    <property type="match status" value="1"/>
</dbReference>